<name>A0A518C217_9BACT</name>
<evidence type="ECO:0000256" key="1">
    <source>
        <dbReference type="SAM" id="MobiDB-lite"/>
    </source>
</evidence>
<reference evidence="4" key="1">
    <citation type="submission" date="2019-02" db="EMBL/GenBank/DDBJ databases">
        <title>Deep-cultivation of Planctomycetes and their phenomic and genomic characterization uncovers novel biology.</title>
        <authorList>
            <person name="Wiegand S."/>
            <person name="Jogler M."/>
            <person name="Boedeker C."/>
            <person name="Pinto D."/>
            <person name="Vollmers J."/>
            <person name="Rivas-Marin E."/>
            <person name="Kohn T."/>
            <person name="Peeters S.H."/>
            <person name="Heuer A."/>
            <person name="Rast P."/>
            <person name="Oberbeckmann S."/>
            <person name="Bunk B."/>
            <person name="Jeske O."/>
            <person name="Meyerdierks A."/>
            <person name="Storesund J.E."/>
            <person name="Kallscheuer N."/>
            <person name="Luecker S."/>
            <person name="Lage O.M."/>
            <person name="Pohl T."/>
            <person name="Merkel B.J."/>
            <person name="Hornburger P."/>
            <person name="Mueller R.-W."/>
            <person name="Bruemmer F."/>
            <person name="Labrenz M."/>
            <person name="Spormann A.M."/>
            <person name="Op den Camp H."/>
            <person name="Overmann J."/>
            <person name="Amann R."/>
            <person name="Jetten M.S.M."/>
            <person name="Mascher T."/>
            <person name="Medema M.H."/>
            <person name="Devos D.P."/>
            <person name="Kaster A.-K."/>
            <person name="Ovreas L."/>
            <person name="Rohde M."/>
            <person name="Galperin M.Y."/>
            <person name="Jogler C."/>
        </authorList>
    </citation>
    <scope>NUCLEOTIDE SEQUENCE [LARGE SCALE GENOMIC DNA]</scope>
    <source>
        <strain evidence="4">Pan97</strain>
    </source>
</reference>
<feature type="domain" description="4Fe4S-binding SPASM" evidence="2">
    <location>
        <begin position="202"/>
        <end position="263"/>
    </location>
</feature>
<evidence type="ECO:0000313" key="4">
    <source>
        <dbReference type="Proteomes" id="UP000318626"/>
    </source>
</evidence>
<dbReference type="Gene3D" id="3.20.20.70">
    <property type="entry name" value="Aldolase class I"/>
    <property type="match status" value="1"/>
</dbReference>
<dbReference type="EMBL" id="CP036289">
    <property type="protein sequence ID" value="QDU73271.1"/>
    <property type="molecule type" value="Genomic_DNA"/>
</dbReference>
<dbReference type="InterPro" id="IPR023885">
    <property type="entry name" value="4Fe4S-binding_SPASM_dom"/>
</dbReference>
<dbReference type="Proteomes" id="UP000318626">
    <property type="component" value="Chromosome"/>
</dbReference>
<keyword evidence="4" id="KW-1185">Reference proteome</keyword>
<proteinExistence type="predicted"/>
<dbReference type="InterPro" id="IPR013785">
    <property type="entry name" value="Aldolase_TIM"/>
</dbReference>
<dbReference type="AlphaFoldDB" id="A0A518C217"/>
<organism evidence="3 4">
    <name type="scientific">Bremerella volcania</name>
    <dbReference type="NCBI Taxonomy" id="2527984"/>
    <lineage>
        <taxon>Bacteria</taxon>
        <taxon>Pseudomonadati</taxon>
        <taxon>Planctomycetota</taxon>
        <taxon>Planctomycetia</taxon>
        <taxon>Pirellulales</taxon>
        <taxon>Pirellulaceae</taxon>
        <taxon>Bremerella</taxon>
    </lineage>
</organism>
<protein>
    <recommendedName>
        <fullName evidence="2">4Fe4S-binding SPASM domain-containing protein</fullName>
    </recommendedName>
</protein>
<dbReference type="Pfam" id="PF13186">
    <property type="entry name" value="SPASM"/>
    <property type="match status" value="1"/>
</dbReference>
<evidence type="ECO:0000259" key="2">
    <source>
        <dbReference type="Pfam" id="PF13186"/>
    </source>
</evidence>
<sequence>MSRLKYDPWILSLHLVDANGPRRVMMTPDRLSEILSAGRPIDTIHSVHVRGVGADPGELAELVDHGRMIALTGFPQRILFTGGEGMMRQEVEEVFRAFTAIEFTLPKDLRNQLLPFQQSDEEKLTDELEVWLRTIEYYARVKSAWQLSSELVVRIPQGNLSIDLAARLDQLSWREAFRVQRSGGASAFSLEQQQADYGMKLCEEPYRVVTFGACGQMTGCSGEQRQRVYFGSLEEDSLRGLWEGSSMESWRKNRTGNQCLGCPGLGSTLRRPSLISIYESVGEQRFHEYPQAQLRKIADESEGRSSSRSASRTIFCSPRKAS</sequence>
<dbReference type="KEGG" id="bvo:Pan97_02380"/>
<accession>A0A518C217</accession>
<dbReference type="CDD" id="cd21109">
    <property type="entry name" value="SPASM"/>
    <property type="match status" value="1"/>
</dbReference>
<dbReference type="OrthoDB" id="256506at2"/>
<dbReference type="RefSeq" id="WP_144969970.1">
    <property type="nucleotide sequence ID" value="NZ_CP036289.1"/>
</dbReference>
<gene>
    <name evidence="3" type="ORF">Pan97_02380</name>
</gene>
<feature type="region of interest" description="Disordered" evidence="1">
    <location>
        <begin position="297"/>
        <end position="322"/>
    </location>
</feature>
<evidence type="ECO:0000313" key="3">
    <source>
        <dbReference type="EMBL" id="QDU73271.1"/>
    </source>
</evidence>